<dbReference type="Proteomes" id="UP001144205">
    <property type="component" value="Unassembled WGS sequence"/>
</dbReference>
<dbReference type="InterPro" id="IPR005122">
    <property type="entry name" value="Uracil-DNA_glycosylase-like"/>
</dbReference>
<reference evidence="2" key="1">
    <citation type="journal article" date="2023" name="Int. J. Syst. Evol. Microbiol.">
        <title>Sinisalibacter aestuarii sp. nov., isolated from estuarine sediment of the Arakawa River.</title>
        <authorList>
            <person name="Arafat S.T."/>
            <person name="Hirano S."/>
            <person name="Sato A."/>
            <person name="Takeuchi K."/>
            <person name="Yasuda T."/>
            <person name="Terahara T."/>
            <person name="Hamada M."/>
            <person name="Kobayashi T."/>
        </authorList>
    </citation>
    <scope>NUCLEOTIDE SEQUENCE</scope>
    <source>
        <strain evidence="2">B-399</strain>
    </source>
</reference>
<gene>
    <name evidence="2" type="ORF">STA1M1_19950</name>
</gene>
<organism evidence="2 3">
    <name type="scientific">Sinisalibacter aestuarii</name>
    <dbReference type="NCBI Taxonomy" id="2949426"/>
    <lineage>
        <taxon>Bacteria</taxon>
        <taxon>Pseudomonadati</taxon>
        <taxon>Pseudomonadota</taxon>
        <taxon>Alphaproteobacteria</taxon>
        <taxon>Rhodobacterales</taxon>
        <taxon>Roseobacteraceae</taxon>
        <taxon>Sinisalibacter</taxon>
    </lineage>
</organism>
<dbReference type="CDD" id="cd10035">
    <property type="entry name" value="UDG_like"/>
    <property type="match status" value="1"/>
</dbReference>
<name>A0ABQ5LT05_9RHOB</name>
<evidence type="ECO:0000259" key="1">
    <source>
        <dbReference type="Pfam" id="PF03167"/>
    </source>
</evidence>
<sequence length="224" mass="25032">MSANEFICELQSFSSERVFNPYRNVCPNCDLSDAAVTRSRNLVSVLEAVHASGVDTIWVARDLGYRGGRRTGVPLTDEVHLNSVERLLGTGSLARATQGDVVAERTAAVIWKLLGRIGSPVMLWNVFPFHPHDEGKPMTNRCHTAKERELTLPFLWYLIEFLRPKQLVAIGRDAQAALEDSPIPVINVRHPSYGGQREFSETLAQFYGIDMPSAPKQETMSFFV</sequence>
<dbReference type="Gene3D" id="3.40.470.10">
    <property type="entry name" value="Uracil-DNA glycosylase-like domain"/>
    <property type="match status" value="1"/>
</dbReference>
<dbReference type="InterPro" id="IPR036895">
    <property type="entry name" value="Uracil-DNA_glycosylase-like_sf"/>
</dbReference>
<keyword evidence="3" id="KW-1185">Reference proteome</keyword>
<dbReference type="EMBL" id="BROH01000005">
    <property type="protein sequence ID" value="GKY88126.1"/>
    <property type="molecule type" value="Genomic_DNA"/>
</dbReference>
<accession>A0ABQ5LT05</accession>
<dbReference type="Pfam" id="PF03167">
    <property type="entry name" value="UDG"/>
    <property type="match status" value="1"/>
</dbReference>
<dbReference type="SUPFAM" id="SSF52141">
    <property type="entry name" value="Uracil-DNA glycosylase-like"/>
    <property type="match status" value="1"/>
</dbReference>
<feature type="domain" description="Uracil-DNA glycosylase-like" evidence="1">
    <location>
        <begin position="70"/>
        <end position="198"/>
    </location>
</feature>
<comment type="caution">
    <text evidence="2">The sequence shown here is derived from an EMBL/GenBank/DDBJ whole genome shotgun (WGS) entry which is preliminary data.</text>
</comment>
<proteinExistence type="predicted"/>
<evidence type="ECO:0000313" key="3">
    <source>
        <dbReference type="Proteomes" id="UP001144205"/>
    </source>
</evidence>
<evidence type="ECO:0000313" key="2">
    <source>
        <dbReference type="EMBL" id="GKY88126.1"/>
    </source>
</evidence>
<dbReference type="RefSeq" id="WP_281842164.1">
    <property type="nucleotide sequence ID" value="NZ_BROH01000005.1"/>
</dbReference>
<protein>
    <submittedName>
        <fullName evidence="2">Uracil-DNA glycosylase</fullName>
    </submittedName>
</protein>